<dbReference type="EnsemblPlants" id="AET3Gv20428300.2">
    <property type="protein sequence ID" value="AET3Gv20428300.2"/>
    <property type="gene ID" value="AET3Gv20428300"/>
</dbReference>
<protein>
    <submittedName>
        <fullName evidence="1">Uncharacterized protein</fullName>
    </submittedName>
</protein>
<reference evidence="2" key="1">
    <citation type="journal article" date="2014" name="Science">
        <title>Ancient hybridizations among the ancestral genomes of bread wheat.</title>
        <authorList>
            <consortium name="International Wheat Genome Sequencing Consortium,"/>
            <person name="Marcussen T."/>
            <person name="Sandve S.R."/>
            <person name="Heier L."/>
            <person name="Spannagl M."/>
            <person name="Pfeifer M."/>
            <person name="Jakobsen K.S."/>
            <person name="Wulff B.B."/>
            <person name="Steuernagel B."/>
            <person name="Mayer K.F."/>
            <person name="Olsen O.A."/>
        </authorList>
    </citation>
    <scope>NUCLEOTIDE SEQUENCE [LARGE SCALE GENOMIC DNA]</scope>
    <source>
        <strain evidence="2">cv. AL8/78</strain>
    </source>
</reference>
<proteinExistence type="predicted"/>
<reference evidence="1" key="5">
    <citation type="journal article" date="2021" name="G3 (Bethesda)">
        <title>Aegilops tauschii genome assembly Aet v5.0 features greater sequence contiguity and improved annotation.</title>
        <authorList>
            <person name="Wang L."/>
            <person name="Zhu T."/>
            <person name="Rodriguez J.C."/>
            <person name="Deal K.R."/>
            <person name="Dubcovsky J."/>
            <person name="McGuire P.E."/>
            <person name="Lux T."/>
            <person name="Spannagl M."/>
            <person name="Mayer K.F.X."/>
            <person name="Baldrich P."/>
            <person name="Meyers B.C."/>
            <person name="Huo N."/>
            <person name="Gu Y.Q."/>
            <person name="Zhou H."/>
            <person name="Devos K.M."/>
            <person name="Bennetzen J.L."/>
            <person name="Unver T."/>
            <person name="Budak H."/>
            <person name="Gulick P.J."/>
            <person name="Galiba G."/>
            <person name="Kalapos B."/>
            <person name="Nelson D.R."/>
            <person name="Li P."/>
            <person name="You F.M."/>
            <person name="Luo M.C."/>
            <person name="Dvorak J."/>
        </authorList>
    </citation>
    <scope>NUCLEOTIDE SEQUENCE [LARGE SCALE GENOMIC DNA]</scope>
    <source>
        <strain evidence="1">cv. AL8/78</strain>
    </source>
</reference>
<organism evidence="1 2">
    <name type="scientific">Aegilops tauschii subsp. strangulata</name>
    <name type="common">Goatgrass</name>
    <dbReference type="NCBI Taxonomy" id="200361"/>
    <lineage>
        <taxon>Eukaryota</taxon>
        <taxon>Viridiplantae</taxon>
        <taxon>Streptophyta</taxon>
        <taxon>Embryophyta</taxon>
        <taxon>Tracheophyta</taxon>
        <taxon>Spermatophyta</taxon>
        <taxon>Magnoliopsida</taxon>
        <taxon>Liliopsida</taxon>
        <taxon>Poales</taxon>
        <taxon>Poaceae</taxon>
        <taxon>BOP clade</taxon>
        <taxon>Pooideae</taxon>
        <taxon>Triticodae</taxon>
        <taxon>Triticeae</taxon>
        <taxon>Triticinae</taxon>
        <taxon>Aegilops</taxon>
    </lineage>
</organism>
<accession>A0A453ERB1</accession>
<sequence length="49" mass="6347">KFYKKSMLIRLLLFSQITIRHRNMAYWKQCRHRWHKRVRDYGRFYHSSC</sequence>
<evidence type="ECO:0000313" key="1">
    <source>
        <dbReference type="EnsemblPlants" id="AET3Gv20428300.2"/>
    </source>
</evidence>
<dbReference type="AlphaFoldDB" id="A0A453ERB1"/>
<reference evidence="1" key="3">
    <citation type="journal article" date="2017" name="Nature">
        <title>Genome sequence of the progenitor of the wheat D genome Aegilops tauschii.</title>
        <authorList>
            <person name="Luo M.C."/>
            <person name="Gu Y.Q."/>
            <person name="Puiu D."/>
            <person name="Wang H."/>
            <person name="Twardziok S.O."/>
            <person name="Deal K.R."/>
            <person name="Huo N."/>
            <person name="Zhu T."/>
            <person name="Wang L."/>
            <person name="Wang Y."/>
            <person name="McGuire P.E."/>
            <person name="Liu S."/>
            <person name="Long H."/>
            <person name="Ramasamy R.K."/>
            <person name="Rodriguez J.C."/>
            <person name="Van S.L."/>
            <person name="Yuan L."/>
            <person name="Wang Z."/>
            <person name="Xia Z."/>
            <person name="Xiao L."/>
            <person name="Anderson O.D."/>
            <person name="Ouyang S."/>
            <person name="Liang Y."/>
            <person name="Zimin A.V."/>
            <person name="Pertea G."/>
            <person name="Qi P."/>
            <person name="Bennetzen J.L."/>
            <person name="Dai X."/>
            <person name="Dawson M.W."/>
            <person name="Muller H.G."/>
            <person name="Kugler K."/>
            <person name="Rivarola-Duarte L."/>
            <person name="Spannagl M."/>
            <person name="Mayer K.F.X."/>
            <person name="Lu F.H."/>
            <person name="Bevan M.W."/>
            <person name="Leroy P."/>
            <person name="Li P."/>
            <person name="You F.M."/>
            <person name="Sun Q."/>
            <person name="Liu Z."/>
            <person name="Lyons E."/>
            <person name="Wicker T."/>
            <person name="Salzberg S.L."/>
            <person name="Devos K.M."/>
            <person name="Dvorak J."/>
        </authorList>
    </citation>
    <scope>NUCLEOTIDE SEQUENCE [LARGE SCALE GENOMIC DNA]</scope>
    <source>
        <strain evidence="1">cv. AL8/78</strain>
    </source>
</reference>
<keyword evidence="2" id="KW-1185">Reference proteome</keyword>
<reference evidence="1" key="4">
    <citation type="submission" date="2019-03" db="UniProtKB">
        <authorList>
            <consortium name="EnsemblPlants"/>
        </authorList>
    </citation>
    <scope>IDENTIFICATION</scope>
</reference>
<dbReference type="Proteomes" id="UP000015105">
    <property type="component" value="Chromosome 3D"/>
</dbReference>
<name>A0A453ERB1_AEGTS</name>
<reference evidence="2" key="2">
    <citation type="journal article" date="2017" name="Nat. Plants">
        <title>The Aegilops tauschii genome reveals multiple impacts of transposons.</title>
        <authorList>
            <person name="Zhao G."/>
            <person name="Zou C."/>
            <person name="Li K."/>
            <person name="Wang K."/>
            <person name="Li T."/>
            <person name="Gao L."/>
            <person name="Zhang X."/>
            <person name="Wang H."/>
            <person name="Yang Z."/>
            <person name="Liu X."/>
            <person name="Jiang W."/>
            <person name="Mao L."/>
            <person name="Kong X."/>
            <person name="Jiao Y."/>
            <person name="Jia J."/>
        </authorList>
    </citation>
    <scope>NUCLEOTIDE SEQUENCE [LARGE SCALE GENOMIC DNA]</scope>
    <source>
        <strain evidence="2">cv. AL8/78</strain>
    </source>
</reference>
<evidence type="ECO:0000313" key="2">
    <source>
        <dbReference type="Proteomes" id="UP000015105"/>
    </source>
</evidence>
<dbReference type="Gramene" id="AET3Gv20428300.2">
    <property type="protein sequence ID" value="AET3Gv20428300.2"/>
    <property type="gene ID" value="AET3Gv20428300"/>
</dbReference>